<keyword evidence="1" id="KW-0812">Transmembrane</keyword>
<name>A0A060RH42_9STRE</name>
<protein>
    <recommendedName>
        <fullName evidence="4">Branched-chain amino acid transport protein</fullName>
    </recommendedName>
</protein>
<dbReference type="InterPro" id="IPR008407">
    <property type="entry name" value="Brnchd-chn_aa_trnsp_AzlD"/>
</dbReference>
<feature type="transmembrane region" description="Helical" evidence="1">
    <location>
        <begin position="6"/>
        <end position="29"/>
    </location>
</feature>
<dbReference type="Pfam" id="PF05437">
    <property type="entry name" value="AzlD"/>
    <property type="match status" value="1"/>
</dbReference>
<evidence type="ECO:0000313" key="3">
    <source>
        <dbReference type="Proteomes" id="UP000027584"/>
    </source>
</evidence>
<gene>
    <name evidence="2" type="ORF">BN963_SGAL_00988</name>
</gene>
<feature type="transmembrane region" description="Helical" evidence="1">
    <location>
        <begin position="41"/>
        <end position="59"/>
    </location>
</feature>
<keyword evidence="1" id="KW-1133">Transmembrane helix</keyword>
<evidence type="ECO:0008006" key="4">
    <source>
        <dbReference type="Google" id="ProtNLM"/>
    </source>
</evidence>
<dbReference type="AlphaFoldDB" id="A0A060RH42"/>
<organism evidence="2 3">
    <name type="scientific">Streptococcus gallolyticus</name>
    <dbReference type="NCBI Taxonomy" id="315405"/>
    <lineage>
        <taxon>Bacteria</taxon>
        <taxon>Bacillati</taxon>
        <taxon>Bacillota</taxon>
        <taxon>Bacilli</taxon>
        <taxon>Lactobacillales</taxon>
        <taxon>Streptococcaceae</taxon>
        <taxon>Streptococcus</taxon>
    </lineage>
</organism>
<reference evidence="2 3" key="2">
    <citation type="submission" date="2014-05" db="EMBL/GenBank/DDBJ databases">
        <title>Genome sequence of Streptococcus gallolyticus.</title>
        <authorList>
            <person name="Del Campo R."/>
        </authorList>
    </citation>
    <scope>NUCLEOTIDE SEQUENCE [LARGE SCALE GENOMIC DNA]</scope>
    <source>
        <strain evidence="2 3">LMG17956</strain>
    </source>
</reference>
<dbReference type="Proteomes" id="UP000027584">
    <property type="component" value="Unassembled WGS sequence"/>
</dbReference>
<evidence type="ECO:0000313" key="2">
    <source>
        <dbReference type="EMBL" id="CDO17795.1"/>
    </source>
</evidence>
<feature type="transmembrane region" description="Helical" evidence="1">
    <location>
        <begin position="90"/>
        <end position="107"/>
    </location>
</feature>
<sequence>MSVSSYVLVAILLGFVVSWVPRVAPFILVKYKGLPEIVIRFLKYLPVSILFALTFSSLFDVEIEHLPQVKDLEALASLPTFYVALKSKNLLYAVITGIVSMAILRLIF</sequence>
<reference evidence="2 3" key="1">
    <citation type="submission" date="2014-02" db="EMBL/GenBank/DDBJ databases">
        <authorList>
            <person name="Manrique M."/>
        </authorList>
    </citation>
    <scope>NUCLEOTIDE SEQUENCE [LARGE SCALE GENOMIC DNA]</scope>
    <source>
        <strain evidence="2 3">LMG17956</strain>
    </source>
</reference>
<evidence type="ECO:0000256" key="1">
    <source>
        <dbReference type="SAM" id="Phobius"/>
    </source>
</evidence>
<keyword evidence="1" id="KW-0472">Membrane</keyword>
<dbReference type="EMBL" id="CCBC010000138">
    <property type="protein sequence ID" value="CDO17795.1"/>
    <property type="molecule type" value="Genomic_DNA"/>
</dbReference>
<proteinExistence type="predicted"/>
<accession>A0A060RH42</accession>
<comment type="caution">
    <text evidence="2">The sequence shown here is derived from an EMBL/GenBank/DDBJ whole genome shotgun (WGS) entry which is preliminary data.</text>
</comment>